<dbReference type="AlphaFoldDB" id="A0A370T9C1"/>
<evidence type="ECO:0000313" key="2">
    <source>
        <dbReference type="Proteomes" id="UP000254866"/>
    </source>
</evidence>
<dbReference type="GeneID" id="43603304"/>
<gene>
    <name evidence="1" type="ORF">BP5553_10455</name>
</gene>
<reference evidence="1 2" key="1">
    <citation type="journal article" date="2018" name="IMA Fungus">
        <title>IMA Genome-F 9: Draft genome sequence of Annulohypoxylon stygium, Aspergillus mulundensis, Berkeleyomyces basicola (syn. Thielaviopsis basicola), Ceratocystis smalleyi, two Cercospora beticola strains, Coleophoma cylindrospora, Fusarium fracticaudum, Phialophora cf. hyalina, and Morchella septimelata.</title>
        <authorList>
            <person name="Wingfield B.D."/>
            <person name="Bills G.F."/>
            <person name="Dong Y."/>
            <person name="Huang W."/>
            <person name="Nel W.J."/>
            <person name="Swalarsk-Parry B.S."/>
            <person name="Vaghefi N."/>
            <person name="Wilken P.M."/>
            <person name="An Z."/>
            <person name="de Beer Z.W."/>
            <person name="De Vos L."/>
            <person name="Chen L."/>
            <person name="Duong T.A."/>
            <person name="Gao Y."/>
            <person name="Hammerbacher A."/>
            <person name="Kikkert J.R."/>
            <person name="Li Y."/>
            <person name="Li H."/>
            <person name="Li K."/>
            <person name="Li Q."/>
            <person name="Liu X."/>
            <person name="Ma X."/>
            <person name="Naidoo K."/>
            <person name="Pethybridge S.J."/>
            <person name="Sun J."/>
            <person name="Steenkamp E.T."/>
            <person name="van der Nest M.A."/>
            <person name="van Wyk S."/>
            <person name="Wingfield M.J."/>
            <person name="Xiong C."/>
            <person name="Yue Q."/>
            <person name="Zhang X."/>
        </authorList>
    </citation>
    <scope>NUCLEOTIDE SEQUENCE [LARGE SCALE GENOMIC DNA]</scope>
    <source>
        <strain evidence="1 2">BP 5553</strain>
    </source>
</reference>
<dbReference type="OrthoDB" id="4483229at2759"/>
<name>A0A370T9C1_9HELO</name>
<keyword evidence="2" id="KW-1185">Reference proteome</keyword>
<protein>
    <submittedName>
        <fullName evidence="1">Uncharacterized protein</fullName>
    </submittedName>
</protein>
<proteinExistence type="predicted"/>
<comment type="caution">
    <text evidence="1">The sequence shown here is derived from an EMBL/GenBank/DDBJ whole genome shotgun (WGS) entry which is preliminary data.</text>
</comment>
<accession>A0A370T9C1</accession>
<sequence length="252" mass="28882">MSTSDTVKRADRTGLRHLFATYVTAKVPTTVLEDLVKSSAAAWPSAYAVKSPYLLSIFRNKAEVFKEQDRIKELATISGTEPPISETKEYDFLNANLYDLAKFTLDTFPTGFQLVNNTFPDPDPNSCSFSNGYMLIVDERSIKDRTCILVEIPEQIEFNDNGDIIKWERKINRHDEYVLDRKGWLDEDGNDTGVEELKVVRLKFEDAHTVNMLDDEHETIAFLAQETYQTDGVYKEGAIYPDMRFDPLVWRG</sequence>
<dbReference type="EMBL" id="NPIC01000016">
    <property type="protein sequence ID" value="RDL30177.1"/>
    <property type="molecule type" value="Genomic_DNA"/>
</dbReference>
<dbReference type="Proteomes" id="UP000254866">
    <property type="component" value="Unassembled WGS sequence"/>
</dbReference>
<evidence type="ECO:0000313" key="1">
    <source>
        <dbReference type="EMBL" id="RDL30177.1"/>
    </source>
</evidence>
<dbReference type="RefSeq" id="XP_031864785.1">
    <property type="nucleotide sequence ID" value="XM_032019078.1"/>
</dbReference>
<organism evidence="1 2">
    <name type="scientific">Venustampulla echinocandica</name>
    <dbReference type="NCBI Taxonomy" id="2656787"/>
    <lineage>
        <taxon>Eukaryota</taxon>
        <taxon>Fungi</taxon>
        <taxon>Dikarya</taxon>
        <taxon>Ascomycota</taxon>
        <taxon>Pezizomycotina</taxon>
        <taxon>Leotiomycetes</taxon>
        <taxon>Helotiales</taxon>
        <taxon>Pleuroascaceae</taxon>
        <taxon>Venustampulla</taxon>
    </lineage>
</organism>